<name>A0ABU5LJN8_9GAMM</name>
<evidence type="ECO:0000313" key="2">
    <source>
        <dbReference type="EMBL" id="MDZ7280133.1"/>
    </source>
</evidence>
<comment type="caution">
    <text evidence="2">The sequence shown here is derived from an EMBL/GenBank/DDBJ whole genome shotgun (WGS) entry which is preliminary data.</text>
</comment>
<feature type="transmembrane region" description="Helical" evidence="1">
    <location>
        <begin position="99"/>
        <end position="120"/>
    </location>
</feature>
<keyword evidence="3" id="KW-1185">Reference proteome</keyword>
<reference evidence="3" key="1">
    <citation type="submission" date="2023-07" db="EMBL/GenBank/DDBJ databases">
        <title>Structural and functional analysis of rice phyllospheric bacteria for their antimicrobial properties and defense elicitation against blast disease.</title>
        <authorList>
            <person name="Sahu K.P."/>
            <person name="Asharani P."/>
            <person name="Kumar M."/>
            <person name="Reddy B."/>
            <person name="Kumar A."/>
        </authorList>
    </citation>
    <scope>NUCLEOTIDE SEQUENCE [LARGE SCALE GENOMIC DNA]</scope>
    <source>
        <strain evidence="3">OsEp_Plm_30P10</strain>
    </source>
</reference>
<gene>
    <name evidence="2" type="ORF">N4G40_17920</name>
</gene>
<keyword evidence="1" id="KW-0472">Membrane</keyword>
<accession>A0ABU5LJN8</accession>
<dbReference type="Proteomes" id="UP001288620">
    <property type="component" value="Unassembled WGS sequence"/>
</dbReference>
<dbReference type="InterPro" id="IPR021333">
    <property type="entry name" value="DUF2946"/>
</dbReference>
<organism evidence="2 3">
    <name type="scientific">Pantoea eucrina</name>
    <dbReference type="NCBI Taxonomy" id="472693"/>
    <lineage>
        <taxon>Bacteria</taxon>
        <taxon>Pseudomonadati</taxon>
        <taxon>Pseudomonadota</taxon>
        <taxon>Gammaproteobacteria</taxon>
        <taxon>Enterobacterales</taxon>
        <taxon>Erwiniaceae</taxon>
        <taxon>Pantoea</taxon>
    </lineage>
</organism>
<evidence type="ECO:0000313" key="3">
    <source>
        <dbReference type="Proteomes" id="UP001288620"/>
    </source>
</evidence>
<keyword evidence="1" id="KW-1133">Transmembrane helix</keyword>
<proteinExistence type="predicted"/>
<keyword evidence="1" id="KW-0812">Transmembrane</keyword>
<dbReference type="RefSeq" id="WP_322544022.1">
    <property type="nucleotide sequence ID" value="NZ_JAOBTT010000002.1"/>
</dbReference>
<dbReference type="EMBL" id="JAOBTT010000002">
    <property type="protein sequence ID" value="MDZ7280133.1"/>
    <property type="molecule type" value="Genomic_DNA"/>
</dbReference>
<dbReference type="Pfam" id="PF11162">
    <property type="entry name" value="DUF2946"/>
    <property type="match status" value="1"/>
</dbReference>
<protein>
    <submittedName>
        <fullName evidence="2">DUF2946 domain-containing protein</fullName>
    </submittedName>
</protein>
<evidence type="ECO:0000256" key="1">
    <source>
        <dbReference type="SAM" id="Phobius"/>
    </source>
</evidence>
<sequence>MTLSLPLRQRFTACLAILAVLLLFVAPMVSKTLMAQQSQASAQPDLVAAAMPQHTGMRHDAMASMPDDGHHAMMMDGSMPGMAHTTRSDSGMVCGYCDLLIHVPLMVWIFIPFIWLTLIISRAPPIADITPPPVRRDTRTHPPRAPPAFVCYALE</sequence>